<gene>
    <name evidence="2" type="primary">LOC125545281</name>
</gene>
<evidence type="ECO:0000313" key="2">
    <source>
        <dbReference type="EnsemblPlants" id="TuG1812G0300004027.01.T01.cds338442"/>
    </source>
</evidence>
<accession>A0A8R7TYS3</accession>
<evidence type="ECO:0000256" key="1">
    <source>
        <dbReference type="SAM" id="MobiDB-lite"/>
    </source>
</evidence>
<reference evidence="2" key="3">
    <citation type="submission" date="2022-06" db="UniProtKB">
        <authorList>
            <consortium name="EnsemblPlants"/>
        </authorList>
    </citation>
    <scope>IDENTIFICATION</scope>
</reference>
<feature type="compositionally biased region" description="Acidic residues" evidence="1">
    <location>
        <begin position="218"/>
        <end position="227"/>
    </location>
</feature>
<proteinExistence type="predicted"/>
<dbReference type="Gramene" id="TuG1812G0300004027.01.T01">
    <property type="protein sequence ID" value="TuG1812G0300004027.01.T01.cds338442"/>
    <property type="gene ID" value="TuG1812G0300004027.01"/>
</dbReference>
<sequence length="227" mass="23779">MHVQCVATADGMCVYLAYTGGGRCVRRRRGDAGLEPERVAVAVNGNAESPHVGQARERLVAMVGEREGLEQRVPHEDVLVGRLVEHLARGRERAERSVGVDEAGGEERVGAEDRVGLEPAVDGRGERGVPGPGGGLEERLVGALRGGGEALEERGGAGEAAAGAERLDEVVGVGRRGRRARRRQGGPAAREPWAPGAERRVGEVERTRGGGGEHEVEGAEAEAEAEG</sequence>
<protein>
    <submittedName>
        <fullName evidence="2">Uncharacterized protein</fullName>
    </submittedName>
</protein>
<feature type="compositionally biased region" description="Basic and acidic residues" evidence="1">
    <location>
        <begin position="197"/>
        <end position="217"/>
    </location>
</feature>
<keyword evidence="3" id="KW-1185">Reference proteome</keyword>
<reference evidence="2" key="2">
    <citation type="submission" date="2018-03" db="EMBL/GenBank/DDBJ databases">
        <title>The Triticum urartu genome reveals the dynamic nature of wheat genome evolution.</title>
        <authorList>
            <person name="Ling H."/>
            <person name="Ma B."/>
            <person name="Shi X."/>
            <person name="Liu H."/>
            <person name="Dong L."/>
            <person name="Sun H."/>
            <person name="Cao Y."/>
            <person name="Gao Q."/>
            <person name="Zheng S."/>
            <person name="Li Y."/>
            <person name="Yu Y."/>
            <person name="Du H."/>
            <person name="Qi M."/>
            <person name="Li Y."/>
            <person name="Yu H."/>
            <person name="Cui Y."/>
            <person name="Wang N."/>
            <person name="Chen C."/>
            <person name="Wu H."/>
            <person name="Zhao Y."/>
            <person name="Zhang J."/>
            <person name="Li Y."/>
            <person name="Zhou W."/>
            <person name="Zhang B."/>
            <person name="Hu W."/>
            <person name="Eijk M."/>
            <person name="Tang J."/>
            <person name="Witsenboer H."/>
            <person name="Zhao S."/>
            <person name="Li Z."/>
            <person name="Zhang A."/>
            <person name="Wang D."/>
            <person name="Liang C."/>
        </authorList>
    </citation>
    <scope>NUCLEOTIDE SEQUENCE [LARGE SCALE GENOMIC DNA]</scope>
    <source>
        <strain evidence="2">cv. G1812</strain>
    </source>
</reference>
<dbReference type="Proteomes" id="UP000015106">
    <property type="component" value="Chromosome 3"/>
</dbReference>
<dbReference type="AlphaFoldDB" id="A0A8R7TYS3"/>
<evidence type="ECO:0000313" key="3">
    <source>
        <dbReference type="Proteomes" id="UP000015106"/>
    </source>
</evidence>
<feature type="region of interest" description="Disordered" evidence="1">
    <location>
        <begin position="174"/>
        <end position="227"/>
    </location>
</feature>
<name>A0A8R7TYS3_TRIUA</name>
<reference evidence="3" key="1">
    <citation type="journal article" date="2013" name="Nature">
        <title>Draft genome of the wheat A-genome progenitor Triticum urartu.</title>
        <authorList>
            <person name="Ling H.Q."/>
            <person name="Zhao S."/>
            <person name="Liu D."/>
            <person name="Wang J."/>
            <person name="Sun H."/>
            <person name="Zhang C."/>
            <person name="Fan H."/>
            <person name="Li D."/>
            <person name="Dong L."/>
            <person name="Tao Y."/>
            <person name="Gao C."/>
            <person name="Wu H."/>
            <person name="Li Y."/>
            <person name="Cui Y."/>
            <person name="Guo X."/>
            <person name="Zheng S."/>
            <person name="Wang B."/>
            <person name="Yu K."/>
            <person name="Liang Q."/>
            <person name="Yang W."/>
            <person name="Lou X."/>
            <person name="Chen J."/>
            <person name="Feng M."/>
            <person name="Jian J."/>
            <person name="Zhang X."/>
            <person name="Luo G."/>
            <person name="Jiang Y."/>
            <person name="Liu J."/>
            <person name="Wang Z."/>
            <person name="Sha Y."/>
            <person name="Zhang B."/>
            <person name="Wu H."/>
            <person name="Tang D."/>
            <person name="Shen Q."/>
            <person name="Xue P."/>
            <person name="Zou S."/>
            <person name="Wang X."/>
            <person name="Liu X."/>
            <person name="Wang F."/>
            <person name="Yang Y."/>
            <person name="An X."/>
            <person name="Dong Z."/>
            <person name="Zhang K."/>
            <person name="Zhang X."/>
            <person name="Luo M.C."/>
            <person name="Dvorak J."/>
            <person name="Tong Y."/>
            <person name="Wang J."/>
            <person name="Yang H."/>
            <person name="Li Z."/>
            <person name="Wang D."/>
            <person name="Zhang A."/>
            <person name="Wang J."/>
        </authorList>
    </citation>
    <scope>NUCLEOTIDE SEQUENCE</scope>
    <source>
        <strain evidence="3">cv. G1812</strain>
    </source>
</reference>
<feature type="compositionally biased region" description="Basic residues" evidence="1">
    <location>
        <begin position="175"/>
        <end position="184"/>
    </location>
</feature>
<dbReference type="EnsemblPlants" id="TuG1812G0300004027.01.T01">
    <property type="protein sequence ID" value="TuG1812G0300004027.01.T01.cds338442"/>
    <property type="gene ID" value="TuG1812G0300004027.01"/>
</dbReference>
<organism evidence="2 3">
    <name type="scientific">Triticum urartu</name>
    <name type="common">Red wild einkorn</name>
    <name type="synonym">Crithodium urartu</name>
    <dbReference type="NCBI Taxonomy" id="4572"/>
    <lineage>
        <taxon>Eukaryota</taxon>
        <taxon>Viridiplantae</taxon>
        <taxon>Streptophyta</taxon>
        <taxon>Embryophyta</taxon>
        <taxon>Tracheophyta</taxon>
        <taxon>Spermatophyta</taxon>
        <taxon>Magnoliopsida</taxon>
        <taxon>Liliopsida</taxon>
        <taxon>Poales</taxon>
        <taxon>Poaceae</taxon>
        <taxon>BOP clade</taxon>
        <taxon>Pooideae</taxon>
        <taxon>Triticodae</taxon>
        <taxon>Triticeae</taxon>
        <taxon>Triticinae</taxon>
        <taxon>Triticum</taxon>
    </lineage>
</organism>